<feature type="region of interest" description="Disordered" evidence="9">
    <location>
        <begin position="1"/>
        <end position="22"/>
    </location>
</feature>
<evidence type="ECO:0000313" key="13">
    <source>
        <dbReference type="EMBL" id="GFR37256.1"/>
    </source>
</evidence>
<feature type="transmembrane region" description="Helical" evidence="10">
    <location>
        <begin position="297"/>
        <end position="322"/>
    </location>
</feature>
<dbReference type="SMART" id="SM00382">
    <property type="entry name" value="AAA"/>
    <property type="match status" value="1"/>
</dbReference>
<keyword evidence="3" id="KW-1003">Cell membrane</keyword>
<dbReference type="PROSITE" id="PS50929">
    <property type="entry name" value="ABC_TM1F"/>
    <property type="match status" value="1"/>
</dbReference>
<dbReference type="PROSITE" id="PS50893">
    <property type="entry name" value="ABC_TRANSPORTER_2"/>
    <property type="match status" value="1"/>
</dbReference>
<gene>
    <name evidence="13" type="primary">yfiC</name>
    <name evidence="13" type="ORF">PRECH8_05520</name>
</gene>
<evidence type="ECO:0000256" key="3">
    <source>
        <dbReference type="ARBA" id="ARBA00022475"/>
    </source>
</evidence>
<feature type="transmembrane region" description="Helical" evidence="10">
    <location>
        <begin position="60"/>
        <end position="78"/>
    </location>
</feature>
<reference evidence="13" key="1">
    <citation type="submission" date="2020-08" db="EMBL/GenBank/DDBJ databases">
        <authorList>
            <person name="Uke A."/>
            <person name="Chhe C."/>
            <person name="Baramee S."/>
            <person name="Kosugi A."/>
        </authorList>
    </citation>
    <scope>NUCLEOTIDE SEQUENCE</scope>
    <source>
        <strain evidence="13">DA-C8</strain>
    </source>
</reference>
<feature type="transmembrane region" description="Helical" evidence="10">
    <location>
        <begin position="177"/>
        <end position="197"/>
    </location>
</feature>
<dbReference type="CDD" id="cd18547">
    <property type="entry name" value="ABC_6TM_Tm288_like"/>
    <property type="match status" value="1"/>
</dbReference>
<dbReference type="Gene3D" id="1.20.1560.10">
    <property type="entry name" value="ABC transporter type 1, transmembrane domain"/>
    <property type="match status" value="1"/>
</dbReference>
<proteinExistence type="predicted"/>
<protein>
    <submittedName>
        <fullName evidence="13">ABC transporter ATP-binding protein YfiC</fullName>
    </submittedName>
</protein>
<dbReference type="InterPro" id="IPR003439">
    <property type="entry name" value="ABC_transporter-like_ATP-bd"/>
</dbReference>
<keyword evidence="14" id="KW-1185">Reference proteome</keyword>
<accession>A0A916QAM9</accession>
<keyword evidence="2" id="KW-0813">Transport</keyword>
<dbReference type="AlphaFoldDB" id="A0A916QAM9"/>
<keyword evidence="6 13" id="KW-0067">ATP-binding</keyword>
<evidence type="ECO:0000256" key="2">
    <source>
        <dbReference type="ARBA" id="ARBA00022448"/>
    </source>
</evidence>
<keyword evidence="8 10" id="KW-0472">Membrane</keyword>
<feature type="transmembrane region" description="Helical" evidence="10">
    <location>
        <begin position="203"/>
        <end position="220"/>
    </location>
</feature>
<feature type="region of interest" description="Disordered" evidence="9">
    <location>
        <begin position="359"/>
        <end position="379"/>
    </location>
</feature>
<keyword evidence="4 10" id="KW-0812">Transmembrane</keyword>
<evidence type="ECO:0000256" key="5">
    <source>
        <dbReference type="ARBA" id="ARBA00022741"/>
    </source>
</evidence>
<dbReference type="Proteomes" id="UP000654993">
    <property type="component" value="Unassembled WGS sequence"/>
</dbReference>
<evidence type="ECO:0000256" key="4">
    <source>
        <dbReference type="ARBA" id="ARBA00022692"/>
    </source>
</evidence>
<dbReference type="Gene3D" id="3.40.50.300">
    <property type="entry name" value="P-loop containing nucleotide triphosphate hydrolases"/>
    <property type="match status" value="1"/>
</dbReference>
<evidence type="ECO:0000256" key="8">
    <source>
        <dbReference type="ARBA" id="ARBA00023136"/>
    </source>
</evidence>
<dbReference type="PANTHER" id="PTHR43394:SF1">
    <property type="entry name" value="ATP-BINDING CASSETTE SUB-FAMILY B MEMBER 10, MITOCHONDRIAL"/>
    <property type="match status" value="1"/>
</dbReference>
<evidence type="ECO:0000256" key="7">
    <source>
        <dbReference type="ARBA" id="ARBA00022989"/>
    </source>
</evidence>
<dbReference type="GO" id="GO:0016887">
    <property type="term" value="F:ATP hydrolysis activity"/>
    <property type="evidence" value="ECO:0007669"/>
    <property type="project" value="InterPro"/>
</dbReference>
<dbReference type="GO" id="GO:0015421">
    <property type="term" value="F:ABC-type oligopeptide transporter activity"/>
    <property type="evidence" value="ECO:0007669"/>
    <property type="project" value="TreeGrafter"/>
</dbReference>
<feature type="domain" description="ABC transmembrane type-1" evidence="12">
    <location>
        <begin position="63"/>
        <end position="344"/>
    </location>
</feature>
<organism evidence="13 14">
    <name type="scientific">Insulibacter thermoxylanivorax</name>
    <dbReference type="NCBI Taxonomy" id="2749268"/>
    <lineage>
        <taxon>Bacteria</taxon>
        <taxon>Bacillati</taxon>
        <taxon>Bacillota</taxon>
        <taxon>Bacilli</taxon>
        <taxon>Bacillales</taxon>
        <taxon>Paenibacillaceae</taxon>
        <taxon>Insulibacter</taxon>
    </lineage>
</organism>
<keyword evidence="5" id="KW-0547">Nucleotide-binding</keyword>
<dbReference type="EMBL" id="BMAQ01000004">
    <property type="protein sequence ID" value="GFR37256.1"/>
    <property type="molecule type" value="Genomic_DNA"/>
</dbReference>
<dbReference type="Pfam" id="PF00664">
    <property type="entry name" value="ABC_membrane"/>
    <property type="match status" value="1"/>
</dbReference>
<dbReference type="SUPFAM" id="SSF90123">
    <property type="entry name" value="ABC transporter transmembrane region"/>
    <property type="match status" value="1"/>
</dbReference>
<evidence type="ECO:0000256" key="6">
    <source>
        <dbReference type="ARBA" id="ARBA00022840"/>
    </source>
</evidence>
<dbReference type="InterPro" id="IPR003593">
    <property type="entry name" value="AAA+_ATPase"/>
</dbReference>
<feature type="transmembrane region" description="Helical" evidence="10">
    <location>
        <begin position="98"/>
        <end position="118"/>
    </location>
</feature>
<dbReference type="CDD" id="cd03254">
    <property type="entry name" value="ABCC_Glucan_exporter_like"/>
    <property type="match status" value="1"/>
</dbReference>
<evidence type="ECO:0000256" key="1">
    <source>
        <dbReference type="ARBA" id="ARBA00004651"/>
    </source>
</evidence>
<dbReference type="InterPro" id="IPR011527">
    <property type="entry name" value="ABC1_TM_dom"/>
</dbReference>
<evidence type="ECO:0000313" key="14">
    <source>
        <dbReference type="Proteomes" id="UP000654993"/>
    </source>
</evidence>
<keyword evidence="7 10" id="KW-1133">Transmembrane helix</keyword>
<sequence>MSEQQRTNTSIQDQGGSPANMPGFGGPRGPMANLGKPKVRAKDLGGTIRKLWRYLAVHKWMLILVLFMVVVNVAMGLLGPYVLGLAVDNLVYEEGDGLMRLIICLGGIYAGLSLSAFLQNYWMIGISQKTVYTMRKDLFRRLHLLPIDYFVKRRHGELMSRITNDIDNVSQTLNSSFIQIFSSVLTFAGMLVLMAALSPLLTLVTLLIVPLMLLGMRWITSRTGRLFKEQQRHLGELNGYVEETVSGQRIVKLFSQEKRVIEEFMEKNRRLRDASYWAQVYSGFIPKLMNVLNNASFAIIAAIGGWLTLRGVISVGTILVFAEYARQFTRPLNDLANQFNTLLSAVAGAERVFEVMEEEPEFEDHEDHEDPREKVHPQTAQLQTVRGEIRFENVSFSYDGDEGEKLDTLQGIDLHVKPGETMALVGPTGAGKTTITSLLARFYDPQQGRILIDGLDITTIARNELRRLMGFVLQDTFLFTGTIRENIRYGRLDASDEEVERAAKLANAHSFIIQLPQGYDTVLTQDAADISQGQRQLLAIARAILADPAILILDEATSSIDTITEIKIQEALYRLMQGRTSIVVAHRLNTIQNADQIVVLHQGRIIERGTHQSLLAKKGYYHDLYQSQFTSEAM</sequence>
<evidence type="ECO:0000259" key="12">
    <source>
        <dbReference type="PROSITE" id="PS50929"/>
    </source>
</evidence>
<dbReference type="InterPro" id="IPR027417">
    <property type="entry name" value="P-loop_NTPase"/>
</dbReference>
<evidence type="ECO:0000256" key="9">
    <source>
        <dbReference type="SAM" id="MobiDB-lite"/>
    </source>
</evidence>
<reference evidence="13" key="2">
    <citation type="journal article" date="2021" name="Data Brief">
        <title>Draft genome sequence data of the facultative, thermophilic, xylanolytic bacterium Paenibacillus sp. strain DA-C8.</title>
        <authorList>
            <person name="Chhe C."/>
            <person name="Uke A."/>
            <person name="Baramee S."/>
            <person name="Ungkulpasvich U."/>
            <person name="Tachaapaikoon C."/>
            <person name="Pason P."/>
            <person name="Waeonukul R."/>
            <person name="Ratanakhanokchai K."/>
            <person name="Kosugi A."/>
        </authorList>
    </citation>
    <scope>NUCLEOTIDE SEQUENCE</scope>
    <source>
        <strain evidence="13">DA-C8</strain>
    </source>
</reference>
<dbReference type="InterPro" id="IPR017871">
    <property type="entry name" value="ABC_transporter-like_CS"/>
</dbReference>
<dbReference type="InterPro" id="IPR036640">
    <property type="entry name" value="ABC1_TM_sf"/>
</dbReference>
<dbReference type="FunFam" id="3.40.50.300:FF:000287">
    <property type="entry name" value="Multidrug ABC transporter ATP-binding protein"/>
    <property type="match status" value="1"/>
</dbReference>
<evidence type="ECO:0000259" key="11">
    <source>
        <dbReference type="PROSITE" id="PS50893"/>
    </source>
</evidence>
<comment type="subcellular location">
    <subcellularLocation>
        <location evidence="1">Cell membrane</location>
        <topology evidence="1">Multi-pass membrane protein</topology>
    </subcellularLocation>
</comment>
<comment type="caution">
    <text evidence="13">The sequence shown here is derived from an EMBL/GenBank/DDBJ whole genome shotgun (WGS) entry which is preliminary data.</text>
</comment>
<dbReference type="PROSITE" id="PS00211">
    <property type="entry name" value="ABC_TRANSPORTER_1"/>
    <property type="match status" value="1"/>
</dbReference>
<dbReference type="GO" id="GO:0005886">
    <property type="term" value="C:plasma membrane"/>
    <property type="evidence" value="ECO:0007669"/>
    <property type="project" value="UniProtKB-SubCell"/>
</dbReference>
<dbReference type="SUPFAM" id="SSF52540">
    <property type="entry name" value="P-loop containing nucleoside triphosphate hydrolases"/>
    <property type="match status" value="1"/>
</dbReference>
<evidence type="ECO:0000256" key="10">
    <source>
        <dbReference type="SAM" id="Phobius"/>
    </source>
</evidence>
<feature type="compositionally biased region" description="Polar residues" evidence="9">
    <location>
        <begin position="1"/>
        <end position="17"/>
    </location>
</feature>
<name>A0A916QAM9_9BACL</name>
<dbReference type="PANTHER" id="PTHR43394">
    <property type="entry name" value="ATP-DEPENDENT PERMEASE MDL1, MITOCHONDRIAL"/>
    <property type="match status" value="1"/>
</dbReference>
<dbReference type="Pfam" id="PF00005">
    <property type="entry name" value="ABC_tran"/>
    <property type="match status" value="1"/>
</dbReference>
<feature type="domain" description="ABC transporter" evidence="11">
    <location>
        <begin position="389"/>
        <end position="627"/>
    </location>
</feature>
<dbReference type="FunFam" id="1.20.1560.10:FF:000011">
    <property type="entry name" value="Multidrug ABC transporter ATP-binding protein"/>
    <property type="match status" value="1"/>
</dbReference>
<dbReference type="GO" id="GO:0005524">
    <property type="term" value="F:ATP binding"/>
    <property type="evidence" value="ECO:0007669"/>
    <property type="project" value="UniProtKB-KW"/>
</dbReference>
<dbReference type="InterPro" id="IPR039421">
    <property type="entry name" value="Type_1_exporter"/>
</dbReference>